<organism evidence="1 2">
    <name type="scientific">Paramecium octaurelia</name>
    <dbReference type="NCBI Taxonomy" id="43137"/>
    <lineage>
        <taxon>Eukaryota</taxon>
        <taxon>Sar</taxon>
        <taxon>Alveolata</taxon>
        <taxon>Ciliophora</taxon>
        <taxon>Intramacronucleata</taxon>
        <taxon>Oligohymenophorea</taxon>
        <taxon>Peniculida</taxon>
        <taxon>Parameciidae</taxon>
        <taxon>Paramecium</taxon>
    </lineage>
</organism>
<reference evidence="1" key="1">
    <citation type="submission" date="2021-01" db="EMBL/GenBank/DDBJ databases">
        <authorList>
            <consortium name="Genoscope - CEA"/>
            <person name="William W."/>
        </authorList>
    </citation>
    <scope>NUCLEOTIDE SEQUENCE</scope>
</reference>
<gene>
    <name evidence="1" type="ORF">POCTA_138.1.T0360205</name>
</gene>
<protein>
    <submittedName>
        <fullName evidence="1">Uncharacterized protein</fullName>
    </submittedName>
</protein>
<name>A0A8S1U4X0_PAROT</name>
<evidence type="ECO:0000313" key="2">
    <source>
        <dbReference type="Proteomes" id="UP000683925"/>
    </source>
</evidence>
<comment type="caution">
    <text evidence="1">The sequence shown here is derived from an EMBL/GenBank/DDBJ whole genome shotgun (WGS) entry which is preliminary data.</text>
</comment>
<proteinExistence type="predicted"/>
<dbReference type="Proteomes" id="UP000683925">
    <property type="component" value="Unassembled WGS sequence"/>
</dbReference>
<accession>A0A8S1U4X0</accession>
<dbReference type="EMBL" id="CAJJDP010000036">
    <property type="protein sequence ID" value="CAD8159132.1"/>
    <property type="molecule type" value="Genomic_DNA"/>
</dbReference>
<keyword evidence="2" id="KW-1185">Reference proteome</keyword>
<evidence type="ECO:0000313" key="1">
    <source>
        <dbReference type="EMBL" id="CAD8159132.1"/>
    </source>
</evidence>
<sequence>MDALFTVINKVKLQTLIQFSIKDFRIEQPLLVILNVEKIQDKEIATQKVNQHILLQTQQNYAYR</sequence>
<dbReference type="AlphaFoldDB" id="A0A8S1U4X0"/>